<evidence type="ECO:0000259" key="4">
    <source>
        <dbReference type="PROSITE" id="PS50405"/>
    </source>
</evidence>
<dbReference type="Gene3D" id="1.20.1050.10">
    <property type="match status" value="1"/>
</dbReference>
<dbReference type="FunFam" id="1.20.1050.10:FF:000012">
    <property type="entry name" value="Tau class glutathione S-transferase"/>
    <property type="match status" value="1"/>
</dbReference>
<dbReference type="SUPFAM" id="SSF47616">
    <property type="entry name" value="GST C-terminal domain-like"/>
    <property type="match status" value="1"/>
</dbReference>
<comment type="caution">
    <text evidence="5">The sequence shown here is derived from an EMBL/GenBank/DDBJ whole genome shotgun (WGS) entry which is preliminary data.</text>
</comment>
<proteinExistence type="predicted"/>
<dbReference type="InterPro" id="IPR045074">
    <property type="entry name" value="GST_C_Tau"/>
</dbReference>
<dbReference type="EC" id="2.5.1.18" evidence="1"/>
<dbReference type="InterPro" id="IPR045073">
    <property type="entry name" value="Omega/Tau-like"/>
</dbReference>
<reference evidence="5" key="1">
    <citation type="journal article" date="2023" name="Plant J.">
        <title>The genome of the king protea, Protea cynaroides.</title>
        <authorList>
            <person name="Chang J."/>
            <person name="Duong T.A."/>
            <person name="Schoeman C."/>
            <person name="Ma X."/>
            <person name="Roodt D."/>
            <person name="Barker N."/>
            <person name="Li Z."/>
            <person name="Van de Peer Y."/>
            <person name="Mizrachi E."/>
        </authorList>
    </citation>
    <scope>NUCLEOTIDE SEQUENCE</scope>
    <source>
        <tissue evidence="5">Young leaves</tissue>
    </source>
</reference>
<evidence type="ECO:0000313" key="5">
    <source>
        <dbReference type="EMBL" id="KAJ4979490.1"/>
    </source>
</evidence>
<evidence type="ECO:0000256" key="2">
    <source>
        <dbReference type="ARBA" id="ARBA00022679"/>
    </source>
</evidence>
<accession>A0A9Q0KZH4</accession>
<comment type="catalytic activity">
    <reaction evidence="3">
        <text>RX + glutathione = an S-substituted glutathione + a halide anion + H(+)</text>
        <dbReference type="Rhea" id="RHEA:16437"/>
        <dbReference type="ChEBI" id="CHEBI:15378"/>
        <dbReference type="ChEBI" id="CHEBI:16042"/>
        <dbReference type="ChEBI" id="CHEBI:17792"/>
        <dbReference type="ChEBI" id="CHEBI:57925"/>
        <dbReference type="ChEBI" id="CHEBI:90779"/>
        <dbReference type="EC" id="2.5.1.18"/>
    </reaction>
</comment>
<dbReference type="PANTHER" id="PTHR11260:SF676">
    <property type="entry name" value="GLUTATHIONE S-TRANSFERASE U8"/>
    <property type="match status" value="1"/>
</dbReference>
<dbReference type="CDD" id="cd03185">
    <property type="entry name" value="GST_C_Tau"/>
    <property type="match status" value="1"/>
</dbReference>
<organism evidence="5 6">
    <name type="scientific">Protea cynaroides</name>
    <dbReference type="NCBI Taxonomy" id="273540"/>
    <lineage>
        <taxon>Eukaryota</taxon>
        <taxon>Viridiplantae</taxon>
        <taxon>Streptophyta</taxon>
        <taxon>Embryophyta</taxon>
        <taxon>Tracheophyta</taxon>
        <taxon>Spermatophyta</taxon>
        <taxon>Magnoliopsida</taxon>
        <taxon>Proteales</taxon>
        <taxon>Proteaceae</taxon>
        <taxon>Protea</taxon>
    </lineage>
</organism>
<dbReference type="Proteomes" id="UP001141806">
    <property type="component" value="Unassembled WGS sequence"/>
</dbReference>
<protein>
    <recommendedName>
        <fullName evidence="1">glutathione transferase</fullName>
        <ecNumber evidence="1">2.5.1.18</ecNumber>
    </recommendedName>
</protein>
<dbReference type="AlphaFoldDB" id="A0A9Q0KZH4"/>
<evidence type="ECO:0000256" key="1">
    <source>
        <dbReference type="ARBA" id="ARBA00012452"/>
    </source>
</evidence>
<feature type="domain" description="GST C-terminal" evidence="4">
    <location>
        <begin position="1"/>
        <end position="126"/>
    </location>
</feature>
<evidence type="ECO:0000313" key="6">
    <source>
        <dbReference type="Proteomes" id="UP001141806"/>
    </source>
</evidence>
<dbReference type="InterPro" id="IPR036282">
    <property type="entry name" value="Glutathione-S-Trfase_C_sf"/>
</dbReference>
<keyword evidence="2" id="KW-0808">Transferase</keyword>
<evidence type="ECO:0000256" key="3">
    <source>
        <dbReference type="ARBA" id="ARBA00047960"/>
    </source>
</evidence>
<name>A0A9Q0KZH4_9MAGN</name>
<dbReference type="InterPro" id="IPR010987">
    <property type="entry name" value="Glutathione-S-Trfase_C-like"/>
</dbReference>
<sequence>MDLQVLSSLYKKPKFLAAVSKVCWAEGKEKKKSTEEAQELLGKLENELQGKKFFGGDRIGLVDITANFIALWLGVLEDVMEIKIIDENKFPALCKWSEEFLSTEVVKECLPPREKLSAYFQSRKEAIAASKS</sequence>
<keyword evidence="6" id="KW-1185">Reference proteome</keyword>
<gene>
    <name evidence="5" type="ORF">NE237_010270</name>
</gene>
<dbReference type="GO" id="GO:0004364">
    <property type="term" value="F:glutathione transferase activity"/>
    <property type="evidence" value="ECO:0007669"/>
    <property type="project" value="UniProtKB-EC"/>
</dbReference>
<dbReference type="GO" id="GO:0005737">
    <property type="term" value="C:cytoplasm"/>
    <property type="evidence" value="ECO:0007669"/>
    <property type="project" value="TreeGrafter"/>
</dbReference>
<dbReference type="Pfam" id="PF00043">
    <property type="entry name" value="GST_C"/>
    <property type="match status" value="1"/>
</dbReference>
<dbReference type="PROSITE" id="PS50405">
    <property type="entry name" value="GST_CTER"/>
    <property type="match status" value="1"/>
</dbReference>
<dbReference type="PANTHER" id="PTHR11260">
    <property type="entry name" value="GLUTATHIONE S-TRANSFERASE, GST, SUPERFAMILY, GST DOMAIN CONTAINING"/>
    <property type="match status" value="1"/>
</dbReference>
<dbReference type="EMBL" id="JAMYWD010000002">
    <property type="protein sequence ID" value="KAJ4979490.1"/>
    <property type="molecule type" value="Genomic_DNA"/>
</dbReference>
<dbReference type="InterPro" id="IPR004046">
    <property type="entry name" value="GST_C"/>
</dbReference>
<dbReference type="OrthoDB" id="4951845at2759"/>
<dbReference type="GO" id="GO:0006749">
    <property type="term" value="P:glutathione metabolic process"/>
    <property type="evidence" value="ECO:0007669"/>
    <property type="project" value="InterPro"/>
</dbReference>